<feature type="compositionally biased region" description="Basic residues" evidence="1">
    <location>
        <begin position="1"/>
        <end position="11"/>
    </location>
</feature>
<feature type="compositionally biased region" description="Basic residues" evidence="1">
    <location>
        <begin position="133"/>
        <end position="142"/>
    </location>
</feature>
<sequence length="415" mass="45687">MSARPRPRPRPRPAASNSNVAGGSAQVVTSPVQDEDALFMKNKNRTAQSWKALEKRVEVEKAKGAAAGVHDVDWDPDDNLSPKSKKRAGKEKIPAWRQPGVIQALIQSSEDEDDEVVALDETPRAKGSDTTPKGKRKRRSRSRSITPPPPVPSYQLLHARNIVRQALETPRAPSPTLVRDDDTENVELDPELAIIAAAVKKGSSSHLAEQRSTDSSSGPEVEIKYKWIPHPQDASGQEKISVFKMKLTDAFSDLFEEIADEAAVLPNFLIVTYDGKRVFAASTPKSLNIWVAAEFEACTTKTFEYIREHKAEPSHGDADDVILQVDHVSDSEPESEVSEDDDTFRITLRSNGAKEVIVKVRPTTKCEAVVANFLKKNGRKAPKARLRIDGTTADPNSLIGDYDLEDEDMVEVVGL</sequence>
<evidence type="ECO:0000313" key="4">
    <source>
        <dbReference type="Proteomes" id="UP000294933"/>
    </source>
</evidence>
<protein>
    <recommendedName>
        <fullName evidence="2">Ubiquitin-like domain-containing protein</fullName>
    </recommendedName>
</protein>
<dbReference type="Proteomes" id="UP000294933">
    <property type="component" value="Unassembled WGS sequence"/>
</dbReference>
<dbReference type="AlphaFoldDB" id="A0A4Y7Q6R7"/>
<feature type="compositionally biased region" description="Acidic residues" evidence="1">
    <location>
        <begin position="109"/>
        <end position="118"/>
    </location>
</feature>
<dbReference type="VEuPathDB" id="FungiDB:BD410DRAFT_787583"/>
<dbReference type="CDD" id="cd01763">
    <property type="entry name" value="Ubl_SUMO_like"/>
    <property type="match status" value="1"/>
</dbReference>
<evidence type="ECO:0000313" key="3">
    <source>
        <dbReference type="EMBL" id="TDL23254.1"/>
    </source>
</evidence>
<name>A0A4Y7Q6R7_9AGAM</name>
<gene>
    <name evidence="3" type="ORF">BD410DRAFT_787583</name>
</gene>
<feature type="region of interest" description="Disordered" evidence="1">
    <location>
        <begin position="59"/>
        <end position="156"/>
    </location>
</feature>
<dbReference type="OrthoDB" id="3365399at2759"/>
<feature type="domain" description="Ubiquitin-like" evidence="2">
    <location>
        <begin position="344"/>
        <end position="413"/>
    </location>
</feature>
<evidence type="ECO:0000256" key="1">
    <source>
        <dbReference type="SAM" id="MobiDB-lite"/>
    </source>
</evidence>
<dbReference type="InterPro" id="IPR000626">
    <property type="entry name" value="Ubiquitin-like_dom"/>
</dbReference>
<accession>A0A4Y7Q6R7</accession>
<reference evidence="3 4" key="1">
    <citation type="submission" date="2018-06" db="EMBL/GenBank/DDBJ databases">
        <title>A transcriptomic atlas of mushroom development highlights an independent origin of complex multicellularity.</title>
        <authorList>
            <consortium name="DOE Joint Genome Institute"/>
            <person name="Krizsan K."/>
            <person name="Almasi E."/>
            <person name="Merenyi Z."/>
            <person name="Sahu N."/>
            <person name="Viragh M."/>
            <person name="Koszo T."/>
            <person name="Mondo S."/>
            <person name="Kiss B."/>
            <person name="Balint B."/>
            <person name="Kues U."/>
            <person name="Barry K."/>
            <person name="Hegedus J.C."/>
            <person name="Henrissat B."/>
            <person name="Johnson J."/>
            <person name="Lipzen A."/>
            <person name="Ohm R."/>
            <person name="Nagy I."/>
            <person name="Pangilinan J."/>
            <person name="Yan J."/>
            <person name="Xiong Y."/>
            <person name="Grigoriev I.V."/>
            <person name="Hibbett D.S."/>
            <person name="Nagy L.G."/>
        </authorList>
    </citation>
    <scope>NUCLEOTIDE SEQUENCE [LARGE SCALE GENOMIC DNA]</scope>
    <source>
        <strain evidence="3 4">SZMC22713</strain>
    </source>
</reference>
<dbReference type="InterPro" id="IPR029071">
    <property type="entry name" value="Ubiquitin-like_domsf"/>
</dbReference>
<dbReference type="SUPFAM" id="SSF54236">
    <property type="entry name" value="Ubiquitin-like"/>
    <property type="match status" value="1"/>
</dbReference>
<proteinExistence type="predicted"/>
<dbReference type="Pfam" id="PF11976">
    <property type="entry name" value="Rad60-SLD"/>
    <property type="match status" value="1"/>
</dbReference>
<dbReference type="EMBL" id="ML170171">
    <property type="protein sequence ID" value="TDL23254.1"/>
    <property type="molecule type" value="Genomic_DNA"/>
</dbReference>
<feature type="region of interest" description="Disordered" evidence="1">
    <location>
        <begin position="1"/>
        <end position="33"/>
    </location>
</feature>
<evidence type="ECO:0000259" key="2">
    <source>
        <dbReference type="PROSITE" id="PS50053"/>
    </source>
</evidence>
<organism evidence="3 4">
    <name type="scientific">Rickenella mellea</name>
    <dbReference type="NCBI Taxonomy" id="50990"/>
    <lineage>
        <taxon>Eukaryota</taxon>
        <taxon>Fungi</taxon>
        <taxon>Dikarya</taxon>
        <taxon>Basidiomycota</taxon>
        <taxon>Agaricomycotina</taxon>
        <taxon>Agaricomycetes</taxon>
        <taxon>Hymenochaetales</taxon>
        <taxon>Rickenellaceae</taxon>
        <taxon>Rickenella</taxon>
    </lineage>
</organism>
<dbReference type="Gene3D" id="3.10.20.90">
    <property type="entry name" value="Phosphatidylinositol 3-kinase Catalytic Subunit, Chain A, domain 1"/>
    <property type="match status" value="2"/>
</dbReference>
<keyword evidence="4" id="KW-1185">Reference proteome</keyword>
<dbReference type="InterPro" id="IPR022617">
    <property type="entry name" value="Rad60/SUMO-like_dom"/>
</dbReference>
<dbReference type="PROSITE" id="PS50053">
    <property type="entry name" value="UBIQUITIN_2"/>
    <property type="match status" value="1"/>
</dbReference>
<feature type="compositionally biased region" description="Low complexity" evidence="1">
    <location>
        <begin position="13"/>
        <end position="25"/>
    </location>
</feature>
<dbReference type="CDD" id="cd17080">
    <property type="entry name" value="Ubl_SLD2_Esc2_like"/>
    <property type="match status" value="1"/>
</dbReference>
<dbReference type="STRING" id="50990.A0A4Y7Q6R7"/>